<organism evidence="4">
    <name type="scientific">marine metagenome</name>
    <dbReference type="NCBI Taxonomy" id="408172"/>
    <lineage>
        <taxon>unclassified sequences</taxon>
        <taxon>metagenomes</taxon>
        <taxon>ecological metagenomes</taxon>
    </lineage>
</organism>
<dbReference type="InterPro" id="IPR039298">
    <property type="entry name" value="ACOT13"/>
</dbReference>
<comment type="similarity">
    <text evidence="1">Belongs to the thioesterase PaaI family.</text>
</comment>
<name>A0A381NFX7_9ZZZZ</name>
<evidence type="ECO:0000259" key="3">
    <source>
        <dbReference type="Pfam" id="PF03061"/>
    </source>
</evidence>
<dbReference type="AlphaFoldDB" id="A0A381NFX7"/>
<reference evidence="4" key="1">
    <citation type="submission" date="2018-05" db="EMBL/GenBank/DDBJ databases">
        <authorList>
            <person name="Lanie J.A."/>
            <person name="Ng W.-L."/>
            <person name="Kazmierczak K.M."/>
            <person name="Andrzejewski T.M."/>
            <person name="Davidsen T.M."/>
            <person name="Wayne K.J."/>
            <person name="Tettelin H."/>
            <person name="Glass J.I."/>
            <person name="Rusch D."/>
            <person name="Podicherti R."/>
            <person name="Tsui H.-C.T."/>
            <person name="Winkler M.E."/>
        </authorList>
    </citation>
    <scope>NUCLEOTIDE SEQUENCE</scope>
</reference>
<proteinExistence type="inferred from homology"/>
<gene>
    <name evidence="4" type="ORF">METZ01_LOCUS5602</name>
</gene>
<dbReference type="CDD" id="cd03443">
    <property type="entry name" value="PaaI_thioesterase"/>
    <property type="match status" value="1"/>
</dbReference>
<dbReference type="EMBL" id="UINC01000292">
    <property type="protein sequence ID" value="SUZ52748.1"/>
    <property type="molecule type" value="Genomic_DNA"/>
</dbReference>
<dbReference type="InterPro" id="IPR006683">
    <property type="entry name" value="Thioestr_dom"/>
</dbReference>
<dbReference type="SUPFAM" id="SSF54637">
    <property type="entry name" value="Thioesterase/thiol ester dehydrase-isomerase"/>
    <property type="match status" value="1"/>
</dbReference>
<evidence type="ECO:0000313" key="4">
    <source>
        <dbReference type="EMBL" id="SUZ52748.1"/>
    </source>
</evidence>
<dbReference type="PANTHER" id="PTHR21660">
    <property type="entry name" value="THIOESTERASE SUPERFAMILY MEMBER-RELATED"/>
    <property type="match status" value="1"/>
</dbReference>
<dbReference type="Gene3D" id="3.10.129.10">
    <property type="entry name" value="Hotdog Thioesterase"/>
    <property type="match status" value="1"/>
</dbReference>
<sequence>MPEIHNQRVARIATESFADLLGIRLVSNRPDHVVVRMPYRTELGVGRIHGGAISALIDVAATASFWSDPNLKETAIGATVGFTVNFLKLAVNSDLTATARVRRRGGTLCTGDVTVTNEAGDEVAMAVVTYKLTQ</sequence>
<evidence type="ECO:0000256" key="1">
    <source>
        <dbReference type="ARBA" id="ARBA00008324"/>
    </source>
</evidence>
<protein>
    <recommendedName>
        <fullName evidence="3">Thioesterase domain-containing protein</fullName>
    </recommendedName>
</protein>
<dbReference type="NCBIfam" id="TIGR00369">
    <property type="entry name" value="unchar_dom_1"/>
    <property type="match status" value="1"/>
</dbReference>
<accession>A0A381NFX7</accession>
<dbReference type="Pfam" id="PF03061">
    <property type="entry name" value="4HBT"/>
    <property type="match status" value="1"/>
</dbReference>
<keyword evidence="2" id="KW-0378">Hydrolase</keyword>
<dbReference type="InterPro" id="IPR029069">
    <property type="entry name" value="HotDog_dom_sf"/>
</dbReference>
<dbReference type="InterPro" id="IPR003736">
    <property type="entry name" value="PAAI_dom"/>
</dbReference>
<evidence type="ECO:0000256" key="2">
    <source>
        <dbReference type="ARBA" id="ARBA00022801"/>
    </source>
</evidence>
<feature type="domain" description="Thioesterase" evidence="3">
    <location>
        <begin position="46"/>
        <end position="123"/>
    </location>
</feature>
<dbReference type="GO" id="GO:0047617">
    <property type="term" value="F:fatty acyl-CoA hydrolase activity"/>
    <property type="evidence" value="ECO:0007669"/>
    <property type="project" value="InterPro"/>
</dbReference>
<dbReference type="PANTHER" id="PTHR21660:SF1">
    <property type="entry name" value="ACYL-COENZYME A THIOESTERASE 13"/>
    <property type="match status" value="1"/>
</dbReference>